<name>A0ABD2ZKZ8_9GENT</name>
<dbReference type="AlphaFoldDB" id="A0ABD2ZKZ8"/>
<reference evidence="1 2" key="1">
    <citation type="submission" date="2024-11" db="EMBL/GenBank/DDBJ databases">
        <title>A near-complete genome assembly of Cinchona calisaya.</title>
        <authorList>
            <person name="Lian D.C."/>
            <person name="Zhao X.W."/>
            <person name="Wei L."/>
        </authorList>
    </citation>
    <scope>NUCLEOTIDE SEQUENCE [LARGE SCALE GENOMIC DNA]</scope>
    <source>
        <tissue evidence="1">Nenye</tissue>
    </source>
</reference>
<organism evidence="1 2">
    <name type="scientific">Cinchona calisaya</name>
    <dbReference type="NCBI Taxonomy" id="153742"/>
    <lineage>
        <taxon>Eukaryota</taxon>
        <taxon>Viridiplantae</taxon>
        <taxon>Streptophyta</taxon>
        <taxon>Embryophyta</taxon>
        <taxon>Tracheophyta</taxon>
        <taxon>Spermatophyta</taxon>
        <taxon>Magnoliopsida</taxon>
        <taxon>eudicotyledons</taxon>
        <taxon>Gunneridae</taxon>
        <taxon>Pentapetalae</taxon>
        <taxon>asterids</taxon>
        <taxon>lamiids</taxon>
        <taxon>Gentianales</taxon>
        <taxon>Rubiaceae</taxon>
        <taxon>Cinchonoideae</taxon>
        <taxon>Cinchoneae</taxon>
        <taxon>Cinchona</taxon>
    </lineage>
</organism>
<protein>
    <submittedName>
        <fullName evidence="1">Uncharacterized protein</fullName>
    </submittedName>
</protein>
<sequence length="108" mass="11934">MASAAATTFSGDHCIHGFTKLPFPPACFRSISAPINSLGSKNLFDESQAQNSVVNHHPAAATGTGMKSHERLKIMKDRMREMSQWWNEVIKESEEDIGSEDNDNLSKL</sequence>
<accession>A0ABD2ZKZ8</accession>
<gene>
    <name evidence="1" type="ORF">ACH5RR_018288</name>
</gene>
<keyword evidence="2" id="KW-1185">Reference proteome</keyword>
<dbReference type="EMBL" id="JBJUIK010000008">
    <property type="protein sequence ID" value="KAL3520139.1"/>
    <property type="molecule type" value="Genomic_DNA"/>
</dbReference>
<proteinExistence type="predicted"/>
<comment type="caution">
    <text evidence="1">The sequence shown here is derived from an EMBL/GenBank/DDBJ whole genome shotgun (WGS) entry which is preliminary data.</text>
</comment>
<evidence type="ECO:0000313" key="2">
    <source>
        <dbReference type="Proteomes" id="UP001630127"/>
    </source>
</evidence>
<evidence type="ECO:0000313" key="1">
    <source>
        <dbReference type="EMBL" id="KAL3520139.1"/>
    </source>
</evidence>
<dbReference type="Proteomes" id="UP001630127">
    <property type="component" value="Unassembled WGS sequence"/>
</dbReference>